<name>D8SLL2_SELML</name>
<dbReference type="Pfam" id="PF13649">
    <property type="entry name" value="Methyltransf_25"/>
    <property type="match status" value="1"/>
</dbReference>
<dbReference type="Proteomes" id="UP000001514">
    <property type="component" value="Unassembled WGS sequence"/>
</dbReference>
<evidence type="ECO:0000313" key="5">
    <source>
        <dbReference type="EMBL" id="EFJ14679.1"/>
    </source>
</evidence>
<dbReference type="Gene3D" id="3.40.50.150">
    <property type="entry name" value="Vaccinia Virus protein VP39"/>
    <property type="match status" value="1"/>
</dbReference>
<dbReference type="GO" id="GO:0032259">
    <property type="term" value="P:methylation"/>
    <property type="evidence" value="ECO:0007669"/>
    <property type="project" value="UniProtKB-KW"/>
</dbReference>
<evidence type="ECO:0000313" key="6">
    <source>
        <dbReference type="Proteomes" id="UP000001514"/>
    </source>
</evidence>
<dbReference type="KEGG" id="smo:SELMODRAFT_234474"/>
<dbReference type="PANTHER" id="PTHR12176">
    <property type="entry name" value="SAM-DEPENDENT METHYLTRANSFERASE SUPERFAMILY PROTEIN"/>
    <property type="match status" value="1"/>
</dbReference>
<protein>
    <recommendedName>
        <fullName evidence="4">Methyltransferase domain-containing protein</fullName>
    </recommendedName>
</protein>
<dbReference type="EMBL" id="GL377626">
    <property type="protein sequence ID" value="EFJ14679.1"/>
    <property type="molecule type" value="Genomic_DNA"/>
</dbReference>
<dbReference type="InterPro" id="IPR029063">
    <property type="entry name" value="SAM-dependent_MTases_sf"/>
</dbReference>
<dbReference type="OMA" id="EWRNICA"/>
<evidence type="ECO:0000259" key="4">
    <source>
        <dbReference type="Pfam" id="PF13649"/>
    </source>
</evidence>
<dbReference type="PANTHER" id="PTHR12176:SF66">
    <property type="entry name" value="S-ADENOSYL-L-METHIONINE-DEPENDENT METHYLTRANSFERASES SUPERFAMILY PROTEIN"/>
    <property type="match status" value="1"/>
</dbReference>
<evidence type="ECO:0000256" key="3">
    <source>
        <dbReference type="ARBA" id="ARBA00022679"/>
    </source>
</evidence>
<dbReference type="AlphaFoldDB" id="D8SLL2"/>
<sequence length="221" mass="25495">MAHLREYDDIQYWDKRYLDEGDDTFDWYQRFKELKPLLCRYIKKDSRILMAGCGNAVLSEEMVLNGFKEIVNIDFSSVVIKKMQQRHGHIPQLTYVTMDVRNMAVFGDNSFDAVIDKGLMDSMLCGSNGFIDVRFMLEETRSSVFKQITYGEPLLRMHHLKHPAFDWKVVLHLTPKPGTTAYIPEAYAGAIPMNGNWECDFLLGISDPDINFVYVCTKPSS</sequence>
<accession>D8SLL2</accession>
<keyword evidence="6" id="KW-1185">Reference proteome</keyword>
<keyword evidence="2" id="KW-0489">Methyltransferase</keyword>
<dbReference type="GO" id="GO:0008757">
    <property type="term" value="F:S-adenosylmethionine-dependent methyltransferase activity"/>
    <property type="evidence" value="ECO:0007669"/>
    <property type="project" value="InterPro"/>
</dbReference>
<dbReference type="HOGENOM" id="CLU_065920_0_0_1"/>
<dbReference type="InParanoid" id="D8SLL2"/>
<dbReference type="InterPro" id="IPR051419">
    <property type="entry name" value="Lys/N-term_MeTrsfase_sf"/>
</dbReference>
<dbReference type="eggNOG" id="KOG2352">
    <property type="taxonomic scope" value="Eukaryota"/>
</dbReference>
<dbReference type="Gramene" id="EFJ14679">
    <property type="protein sequence ID" value="EFJ14679"/>
    <property type="gene ID" value="SELMODRAFT_234474"/>
</dbReference>
<evidence type="ECO:0000256" key="1">
    <source>
        <dbReference type="ARBA" id="ARBA00008361"/>
    </source>
</evidence>
<reference evidence="5 6" key="1">
    <citation type="journal article" date="2011" name="Science">
        <title>The Selaginella genome identifies genetic changes associated with the evolution of vascular plants.</title>
        <authorList>
            <person name="Banks J.A."/>
            <person name="Nishiyama T."/>
            <person name="Hasebe M."/>
            <person name="Bowman J.L."/>
            <person name="Gribskov M."/>
            <person name="dePamphilis C."/>
            <person name="Albert V.A."/>
            <person name="Aono N."/>
            <person name="Aoyama T."/>
            <person name="Ambrose B.A."/>
            <person name="Ashton N.W."/>
            <person name="Axtell M.J."/>
            <person name="Barker E."/>
            <person name="Barker M.S."/>
            <person name="Bennetzen J.L."/>
            <person name="Bonawitz N.D."/>
            <person name="Chapple C."/>
            <person name="Cheng C."/>
            <person name="Correa L.G."/>
            <person name="Dacre M."/>
            <person name="DeBarry J."/>
            <person name="Dreyer I."/>
            <person name="Elias M."/>
            <person name="Engstrom E.M."/>
            <person name="Estelle M."/>
            <person name="Feng L."/>
            <person name="Finet C."/>
            <person name="Floyd S.K."/>
            <person name="Frommer W.B."/>
            <person name="Fujita T."/>
            <person name="Gramzow L."/>
            <person name="Gutensohn M."/>
            <person name="Harholt J."/>
            <person name="Hattori M."/>
            <person name="Heyl A."/>
            <person name="Hirai T."/>
            <person name="Hiwatashi Y."/>
            <person name="Ishikawa M."/>
            <person name="Iwata M."/>
            <person name="Karol K.G."/>
            <person name="Koehler B."/>
            <person name="Kolukisaoglu U."/>
            <person name="Kubo M."/>
            <person name="Kurata T."/>
            <person name="Lalonde S."/>
            <person name="Li K."/>
            <person name="Li Y."/>
            <person name="Litt A."/>
            <person name="Lyons E."/>
            <person name="Manning G."/>
            <person name="Maruyama T."/>
            <person name="Michael T.P."/>
            <person name="Mikami K."/>
            <person name="Miyazaki S."/>
            <person name="Morinaga S."/>
            <person name="Murata T."/>
            <person name="Mueller-Roeber B."/>
            <person name="Nelson D.R."/>
            <person name="Obara M."/>
            <person name="Oguri Y."/>
            <person name="Olmstead R.G."/>
            <person name="Onodera N."/>
            <person name="Petersen B.L."/>
            <person name="Pils B."/>
            <person name="Prigge M."/>
            <person name="Rensing S.A."/>
            <person name="Riano-Pachon D.M."/>
            <person name="Roberts A.W."/>
            <person name="Sato Y."/>
            <person name="Scheller H.V."/>
            <person name="Schulz B."/>
            <person name="Schulz C."/>
            <person name="Shakirov E.V."/>
            <person name="Shibagaki N."/>
            <person name="Shinohara N."/>
            <person name="Shippen D.E."/>
            <person name="Soerensen I."/>
            <person name="Sotooka R."/>
            <person name="Sugimoto N."/>
            <person name="Sugita M."/>
            <person name="Sumikawa N."/>
            <person name="Tanurdzic M."/>
            <person name="Theissen G."/>
            <person name="Ulvskov P."/>
            <person name="Wakazuki S."/>
            <person name="Weng J.K."/>
            <person name="Willats W.W."/>
            <person name="Wipf D."/>
            <person name="Wolf P.G."/>
            <person name="Yang L."/>
            <person name="Zimmer A.D."/>
            <person name="Zhu Q."/>
            <person name="Mitros T."/>
            <person name="Hellsten U."/>
            <person name="Loque D."/>
            <person name="Otillar R."/>
            <person name="Salamov A."/>
            <person name="Schmutz J."/>
            <person name="Shapiro H."/>
            <person name="Lindquist E."/>
            <person name="Lucas S."/>
            <person name="Rokhsar D."/>
            <person name="Grigoriev I.V."/>
        </authorList>
    </citation>
    <scope>NUCLEOTIDE SEQUENCE [LARGE SCALE GENOMIC DNA]</scope>
</reference>
<evidence type="ECO:0000256" key="2">
    <source>
        <dbReference type="ARBA" id="ARBA00022603"/>
    </source>
</evidence>
<organism evidence="6">
    <name type="scientific">Selaginella moellendorffii</name>
    <name type="common">Spikemoss</name>
    <dbReference type="NCBI Taxonomy" id="88036"/>
    <lineage>
        <taxon>Eukaryota</taxon>
        <taxon>Viridiplantae</taxon>
        <taxon>Streptophyta</taxon>
        <taxon>Embryophyta</taxon>
        <taxon>Tracheophyta</taxon>
        <taxon>Lycopodiopsida</taxon>
        <taxon>Selaginellales</taxon>
        <taxon>Selaginellaceae</taxon>
        <taxon>Selaginella</taxon>
    </lineage>
</organism>
<dbReference type="SUPFAM" id="SSF53335">
    <property type="entry name" value="S-adenosyl-L-methionine-dependent methyltransferases"/>
    <property type="match status" value="1"/>
</dbReference>
<keyword evidence="3" id="KW-0808">Transferase</keyword>
<proteinExistence type="inferred from homology"/>
<dbReference type="CDD" id="cd02440">
    <property type="entry name" value="AdoMet_MTases"/>
    <property type="match status" value="1"/>
</dbReference>
<comment type="similarity">
    <text evidence="1">Belongs to the methyltransferase superfamily.</text>
</comment>
<gene>
    <name evidence="5" type="ORF">SELMODRAFT_234474</name>
</gene>
<dbReference type="InterPro" id="IPR041698">
    <property type="entry name" value="Methyltransf_25"/>
</dbReference>
<feature type="domain" description="Methyltransferase" evidence="4">
    <location>
        <begin position="48"/>
        <end position="116"/>
    </location>
</feature>